<proteinExistence type="predicted"/>
<comment type="caution">
    <text evidence="1">The sequence shown here is derived from an EMBL/GenBank/DDBJ whole genome shotgun (WGS) entry which is preliminary data.</text>
</comment>
<organism evidence="1 2">
    <name type="scientific">Nocardia uniformis</name>
    <dbReference type="NCBI Taxonomy" id="53432"/>
    <lineage>
        <taxon>Bacteria</taxon>
        <taxon>Bacillati</taxon>
        <taxon>Actinomycetota</taxon>
        <taxon>Actinomycetes</taxon>
        <taxon>Mycobacteriales</taxon>
        <taxon>Nocardiaceae</taxon>
        <taxon>Nocardia</taxon>
    </lineage>
</organism>
<name>A0A849C5P9_9NOCA</name>
<dbReference type="RefSeq" id="WP_067523467.1">
    <property type="nucleotide sequence ID" value="NZ_JABELX010000009.1"/>
</dbReference>
<sequence length="312" mass="34557">MADSTTDEWFRTALQKLTETDFDVLRRADPNVLRVEVPLGDGPVSPEEFRHHLALATELWGPVSLFGGEHGVFALWRGDRVFRLLKVHVHGAMSARIVDARAWGASVSNTFDKGALGVANAPYTWLGGGYEQRRDFPGEWFTATTESWDQVAEGFGATLHDIYLGMRYFGVGDNAVYDEPDTLRISLAPHGCTHWDDPRIVQIEQRIDGISVYLDGATIDRSWLAGHGFVPMVGGQWRWVRPLPPERGAHAARLAVELAREFGFRSPGDACFRAGRPGSPFGEFSVHGVGVTEGSIASFHHHDDDDEFDEGE</sequence>
<evidence type="ECO:0000313" key="2">
    <source>
        <dbReference type="Proteomes" id="UP000586827"/>
    </source>
</evidence>
<dbReference type="AlphaFoldDB" id="A0A849C5P9"/>
<keyword evidence="2" id="KW-1185">Reference proteome</keyword>
<dbReference type="Proteomes" id="UP000586827">
    <property type="component" value="Unassembled WGS sequence"/>
</dbReference>
<reference evidence="1 2" key="1">
    <citation type="submission" date="2020-05" db="EMBL/GenBank/DDBJ databases">
        <title>MicrobeNet Type strains.</title>
        <authorList>
            <person name="Nicholson A.C."/>
        </authorList>
    </citation>
    <scope>NUCLEOTIDE SEQUENCE [LARGE SCALE GENOMIC DNA]</scope>
    <source>
        <strain evidence="1 2">JCM 3224</strain>
    </source>
</reference>
<dbReference type="EMBL" id="JABELX010000009">
    <property type="protein sequence ID" value="NNH73016.1"/>
    <property type="molecule type" value="Genomic_DNA"/>
</dbReference>
<evidence type="ECO:0000313" key="1">
    <source>
        <dbReference type="EMBL" id="NNH73016.1"/>
    </source>
</evidence>
<accession>A0A849C5P9</accession>
<protein>
    <submittedName>
        <fullName evidence="1">Uncharacterized protein</fullName>
    </submittedName>
</protein>
<gene>
    <name evidence="1" type="ORF">HLB23_24675</name>
</gene>